<dbReference type="GO" id="GO:0015267">
    <property type="term" value="F:channel activity"/>
    <property type="evidence" value="ECO:0007669"/>
    <property type="project" value="UniProtKB-ARBA"/>
</dbReference>
<evidence type="ECO:0000313" key="11">
    <source>
        <dbReference type="EMBL" id="KAF9966337.1"/>
    </source>
</evidence>
<feature type="compositionally biased region" description="Basic and acidic residues" evidence="10">
    <location>
        <begin position="440"/>
        <end position="450"/>
    </location>
</feature>
<keyword evidence="8" id="KW-1071">Ligand-gated ion channel</keyword>
<feature type="region of interest" description="Disordered" evidence="10">
    <location>
        <begin position="987"/>
        <end position="1012"/>
    </location>
</feature>
<evidence type="ECO:0000256" key="5">
    <source>
        <dbReference type="ARBA" id="ARBA00022989"/>
    </source>
</evidence>
<feature type="region of interest" description="Disordered" evidence="10">
    <location>
        <begin position="436"/>
        <end position="534"/>
    </location>
</feature>
<feature type="region of interest" description="Disordered" evidence="10">
    <location>
        <begin position="890"/>
        <end position="917"/>
    </location>
</feature>
<keyword evidence="7" id="KW-0472">Membrane</keyword>
<feature type="compositionally biased region" description="Low complexity" evidence="10">
    <location>
        <begin position="1001"/>
        <end position="1012"/>
    </location>
</feature>
<reference evidence="11" key="1">
    <citation type="journal article" date="2020" name="Fungal Divers.">
        <title>Resolving the Mortierellaceae phylogeny through synthesis of multi-gene phylogenetics and phylogenomics.</title>
        <authorList>
            <person name="Vandepol N."/>
            <person name="Liber J."/>
            <person name="Desiro A."/>
            <person name="Na H."/>
            <person name="Kennedy M."/>
            <person name="Barry K."/>
            <person name="Grigoriev I.V."/>
            <person name="Miller A.N."/>
            <person name="O'Donnell K."/>
            <person name="Stajich J.E."/>
            <person name="Bonito G."/>
        </authorList>
    </citation>
    <scope>NUCLEOTIDE SEQUENCE</scope>
    <source>
        <strain evidence="11">CK1249</strain>
    </source>
</reference>
<dbReference type="GO" id="GO:0070588">
    <property type="term" value="P:calcium ion transmembrane transport"/>
    <property type="evidence" value="ECO:0007669"/>
    <property type="project" value="TreeGrafter"/>
</dbReference>
<keyword evidence="6" id="KW-0406">Ion transport</keyword>
<dbReference type="EMBL" id="JAAAHY010000165">
    <property type="protein sequence ID" value="KAF9966337.1"/>
    <property type="molecule type" value="Genomic_DNA"/>
</dbReference>
<dbReference type="OrthoDB" id="494673at2759"/>
<dbReference type="GO" id="GO:0016020">
    <property type="term" value="C:membrane"/>
    <property type="evidence" value="ECO:0007669"/>
    <property type="project" value="TreeGrafter"/>
</dbReference>
<feature type="compositionally biased region" description="Acidic residues" evidence="10">
    <location>
        <begin position="466"/>
        <end position="477"/>
    </location>
</feature>
<dbReference type="PANTHER" id="PTHR10125">
    <property type="entry name" value="P2X PURINOCEPTOR"/>
    <property type="match status" value="1"/>
</dbReference>
<dbReference type="Proteomes" id="UP000738359">
    <property type="component" value="Unassembled WGS sequence"/>
</dbReference>
<feature type="compositionally biased region" description="Low complexity" evidence="10">
    <location>
        <begin position="901"/>
        <end position="917"/>
    </location>
</feature>
<keyword evidence="12" id="KW-1185">Reference proteome</keyword>
<evidence type="ECO:0000256" key="2">
    <source>
        <dbReference type="ARBA" id="ARBA00009848"/>
    </source>
</evidence>
<dbReference type="Gene3D" id="1.10.287.940">
    <property type="entry name" value="atp-gated p2x4 ion channel"/>
    <property type="match status" value="2"/>
</dbReference>
<feature type="compositionally biased region" description="Low complexity" evidence="10">
    <location>
        <begin position="728"/>
        <end position="749"/>
    </location>
</feature>
<keyword evidence="9" id="KW-0407">Ion channel</keyword>
<evidence type="ECO:0000256" key="4">
    <source>
        <dbReference type="ARBA" id="ARBA00022692"/>
    </source>
</evidence>
<keyword evidence="4" id="KW-0812">Transmembrane</keyword>
<evidence type="ECO:0000313" key="12">
    <source>
        <dbReference type="Proteomes" id="UP000738359"/>
    </source>
</evidence>
<dbReference type="GO" id="GO:0007165">
    <property type="term" value="P:signal transduction"/>
    <property type="evidence" value="ECO:0007669"/>
    <property type="project" value="UniProtKB-ARBA"/>
</dbReference>
<comment type="similarity">
    <text evidence="2">Belongs to the P2X receptor family.</text>
</comment>
<dbReference type="GO" id="GO:0012505">
    <property type="term" value="C:endomembrane system"/>
    <property type="evidence" value="ECO:0007669"/>
    <property type="project" value="UniProtKB-SubCell"/>
</dbReference>
<proteinExistence type="inferred from homology"/>
<dbReference type="Pfam" id="PF00864">
    <property type="entry name" value="P2X_receptor"/>
    <property type="match status" value="1"/>
</dbReference>
<dbReference type="AlphaFoldDB" id="A0A9P6JEG2"/>
<feature type="region of interest" description="Disordered" evidence="10">
    <location>
        <begin position="796"/>
        <end position="852"/>
    </location>
</feature>
<protein>
    <submittedName>
        <fullName evidence="11">Cytochrome c oxidase subunit 1</fullName>
    </submittedName>
</protein>
<sequence>MAANGGGTRAMSLSDHFFSYETFKVLRVHDRRLGGLYRLFQATILLYIASSIIYQQRYLKTENVINGAVRVTLKAPADGVATPDYCSSTPVSCLHWDENDILYEPGVDGALITTRAQITQYGPFANQSIVAGISNQCDINLPTVAGCDPDRAPSTLLLPTSLVADIERFTLMLEHSIRGQASGVQIRSGNMDSGVLRNSRTGEVAKVFTDEFRHVPASALANKDATPLSTASPISQSTDDHAKTVHLAGDVMTVGEFLRAAGVDLDELSASPTAAVNETVRSSGVVVIVVIQYAAKGWNPNRISYEYLPKAIPDQEYKVIETIRDFRAGSRVEINRHGIRILFSQAGQLGQFSLMTLLTNLVAAVALFKVANIIVELLMLRLHPQKKTFTRAKFASTKDITARREDKDGMREATVAGRELRTEGNGQVDEAMAQASLHNATREPSHRRLDAGAASWNKESRKNEEDAGFAEEGDNENDDHGDNDSCSYETTESDSDAGYVVHGRVSGSRTHHLSSRRPHTCSTFNTTDSLHRRPRTPLSIIDPAAKQPDGDQTVAGVYSWNRNGSSSALSGDITPGVARTTFHGAGLQQHSTDFSDDAEIETPFGPVHPHSYKGFNPGGLSLSASPSFSPSPPRTRAAPVLMRGVTTPQRGQGQDSFTPTPSAGESVVSSRSPAAMQAVSPSPVHFGHQRPTPRETCCSGSTHERRRSKRQGVSKQGESSSITPQMGTLTSRLSSSSLSSLTSSASSSSLSSACGESVCSVGQSGTGNVTTSLGQCSGAYSSTGWPFGAADSPLQDCSSGGEGISRTESRPGDSCKVTNGAAPASGRGNKKPRKEYYQAGTSRGPSQRSYSEASLTRPVFALDEGSSHFSSHSLTASSSALCASDVKGKQRDHSGDVLAESSSVSKSQYSSTSSLPSQWCSSAFSIYATEGLRLMAGPSGSVKRPEESSPRLRASKQLPLSANSGAASAADTASTFTASSTTFASTLPDGHASSHTSGGKARSNSAAPSFASPSIGLPTHSLAAAHSGSSTVHSGGKFHTSPITTSSHTAKSFSSSTAAKGAGGLFDSATHITGNSSGSGIRVLGRTITMITADNKKLLLRRSEPLVLNEGVGEEKAARM</sequence>
<dbReference type="InterPro" id="IPR059116">
    <property type="entry name" value="P2X_receptor"/>
</dbReference>
<feature type="region of interest" description="Disordered" evidence="10">
    <location>
        <begin position="936"/>
        <end position="964"/>
    </location>
</feature>
<evidence type="ECO:0000256" key="10">
    <source>
        <dbReference type="SAM" id="MobiDB-lite"/>
    </source>
</evidence>
<feature type="compositionally biased region" description="Polar residues" evidence="10">
    <location>
        <begin position="839"/>
        <end position="852"/>
    </location>
</feature>
<feature type="region of interest" description="Disordered" evidence="10">
    <location>
        <begin position="646"/>
        <end position="749"/>
    </location>
</feature>
<evidence type="ECO:0000256" key="1">
    <source>
        <dbReference type="ARBA" id="ARBA00004308"/>
    </source>
</evidence>
<feature type="compositionally biased region" description="Polar residues" evidence="10">
    <location>
        <begin position="713"/>
        <end position="727"/>
    </location>
</feature>
<evidence type="ECO:0000256" key="8">
    <source>
        <dbReference type="ARBA" id="ARBA00023286"/>
    </source>
</evidence>
<evidence type="ECO:0000256" key="7">
    <source>
        <dbReference type="ARBA" id="ARBA00023136"/>
    </source>
</evidence>
<comment type="caution">
    <text evidence="11">The sequence shown here is derived from an EMBL/GenBank/DDBJ whole genome shotgun (WGS) entry which is preliminary data.</text>
</comment>
<evidence type="ECO:0000256" key="6">
    <source>
        <dbReference type="ARBA" id="ARBA00023065"/>
    </source>
</evidence>
<name>A0A9P6JEG2_MORAP</name>
<dbReference type="PANTHER" id="PTHR10125:SF31">
    <property type="entry name" value="P2X RECEPTOR E"/>
    <property type="match status" value="1"/>
</dbReference>
<organism evidence="11 12">
    <name type="scientific">Mortierella alpina</name>
    <name type="common">Oleaginous fungus</name>
    <name type="synonym">Mortierella renispora</name>
    <dbReference type="NCBI Taxonomy" id="64518"/>
    <lineage>
        <taxon>Eukaryota</taxon>
        <taxon>Fungi</taxon>
        <taxon>Fungi incertae sedis</taxon>
        <taxon>Mucoromycota</taxon>
        <taxon>Mortierellomycotina</taxon>
        <taxon>Mortierellomycetes</taxon>
        <taxon>Mortierellales</taxon>
        <taxon>Mortierellaceae</taxon>
        <taxon>Mortierella</taxon>
    </lineage>
</organism>
<feature type="compositionally biased region" description="Polar residues" evidence="10">
    <location>
        <begin position="646"/>
        <end position="672"/>
    </location>
</feature>
<feature type="compositionally biased region" description="Basic residues" evidence="10">
    <location>
        <begin position="509"/>
        <end position="519"/>
    </location>
</feature>
<evidence type="ECO:0000256" key="9">
    <source>
        <dbReference type="ARBA" id="ARBA00023303"/>
    </source>
</evidence>
<gene>
    <name evidence="11" type="primary">UNK1</name>
    <name evidence="11" type="ORF">BGZ70_002616</name>
</gene>
<keyword evidence="5" id="KW-1133">Transmembrane helix</keyword>
<evidence type="ECO:0000256" key="3">
    <source>
        <dbReference type="ARBA" id="ARBA00022448"/>
    </source>
</evidence>
<accession>A0A9P6JEG2</accession>
<feature type="region of interest" description="Disordered" evidence="10">
    <location>
        <begin position="1026"/>
        <end position="1050"/>
    </location>
</feature>
<keyword evidence="3" id="KW-0813">Transport</keyword>
<comment type="subcellular location">
    <subcellularLocation>
        <location evidence="1">Endomembrane system</location>
    </subcellularLocation>
</comment>